<proteinExistence type="predicted"/>
<dbReference type="EMBL" id="JAAOAS010000115">
    <property type="protein sequence ID" value="KAF5593028.1"/>
    <property type="molecule type" value="Genomic_DNA"/>
</dbReference>
<evidence type="ECO:0000313" key="4">
    <source>
        <dbReference type="EMBL" id="KAF5593028.1"/>
    </source>
</evidence>
<keyword evidence="1" id="KW-0175">Coiled coil</keyword>
<feature type="region of interest" description="Disordered" evidence="2">
    <location>
        <begin position="160"/>
        <end position="189"/>
    </location>
</feature>
<organism evidence="4 5">
    <name type="scientific">Fusarium pseudocircinatum</name>
    <dbReference type="NCBI Taxonomy" id="56676"/>
    <lineage>
        <taxon>Eukaryota</taxon>
        <taxon>Fungi</taxon>
        <taxon>Dikarya</taxon>
        <taxon>Ascomycota</taxon>
        <taxon>Pezizomycotina</taxon>
        <taxon>Sordariomycetes</taxon>
        <taxon>Hypocreomycetidae</taxon>
        <taxon>Hypocreales</taxon>
        <taxon>Nectriaceae</taxon>
        <taxon>Fusarium</taxon>
        <taxon>Fusarium fujikuroi species complex</taxon>
    </lineage>
</organism>
<reference evidence="4 5" key="1">
    <citation type="submission" date="2020-05" db="EMBL/GenBank/DDBJ databases">
        <title>Identification and distribution of gene clusters putatively required for synthesis of sphingolipid metabolism inhibitors in phylogenetically diverse species of the filamentous fungus Fusarium.</title>
        <authorList>
            <person name="Kim H.-S."/>
            <person name="Busman M."/>
            <person name="Brown D.W."/>
            <person name="Divon H."/>
            <person name="Uhlig S."/>
            <person name="Proctor R.H."/>
        </authorList>
    </citation>
    <scope>NUCLEOTIDE SEQUENCE [LARGE SCALE GENOMIC DNA]</scope>
    <source>
        <strain evidence="4 5">NRRL 36939</strain>
    </source>
</reference>
<evidence type="ECO:0000259" key="3">
    <source>
        <dbReference type="Pfam" id="PF20516"/>
    </source>
</evidence>
<evidence type="ECO:0000313" key="5">
    <source>
        <dbReference type="Proteomes" id="UP000546213"/>
    </source>
</evidence>
<dbReference type="Proteomes" id="UP000546213">
    <property type="component" value="Unassembled WGS sequence"/>
</dbReference>
<protein>
    <recommendedName>
        <fullName evidence="3">PD-(D/E)XK nuclease-like domain-containing protein</fullName>
    </recommendedName>
</protein>
<dbReference type="InterPro" id="IPR046797">
    <property type="entry name" value="PDDEXK_12"/>
</dbReference>
<feature type="coiled-coil region" evidence="1">
    <location>
        <begin position="66"/>
        <end position="93"/>
    </location>
</feature>
<keyword evidence="5" id="KW-1185">Reference proteome</keyword>
<name>A0A8H5UNN5_9HYPO</name>
<dbReference type="OrthoDB" id="4161186at2759"/>
<feature type="compositionally biased region" description="Pro residues" evidence="2">
    <location>
        <begin position="24"/>
        <end position="35"/>
    </location>
</feature>
<dbReference type="AlphaFoldDB" id="A0A8H5UNN5"/>
<comment type="caution">
    <text evidence="4">The sequence shown here is derived from an EMBL/GenBank/DDBJ whole genome shotgun (WGS) entry which is preliminary data.</text>
</comment>
<evidence type="ECO:0000256" key="2">
    <source>
        <dbReference type="SAM" id="MobiDB-lite"/>
    </source>
</evidence>
<sequence length="522" mass="59915">MSLDQRVQTWLSNIQQSTDDLSPLPEPYADVPPNPMKRRRVDSPPRGTWEKMLSPSDPFYDVKKRCLELQAKNDKLDEEIAIKNRRLEQYAKNDMLRGKLARIENRPLKKRATASNQVSSEVQQQYCNFINYSTGKVERRLISRRVESVSQTIVTPSRVTSATGFGSSNSARPLRSEEVKVEPDTEPVSWPQQVKANPVTIPLPVPSVQTTRLEPNIGPPPTALTTLLERINDMYAGRGILSSQLRKIMVDAPRILSLQEMTWASGRESDVHYSPQRHELGDMPSPMDVDKLMCRAALCAKTDTPPSEWNMEVVQKVLELSFRDSGLVVGQDLVDFRCSTDGVIVRDYHPYLGSPQPPDFCVYVEPTCDAEPDMPFIIKDFQKNCNVYPFNHIDLKSLQHRPIAFHVHTLAQNTNTELQRVRASFAAHLGFLRRLVRLRERHDYFSLGRHGLPEFLPGVIVHKHNWFLSILKPGEENARFYRIGDTATSMGVFKIVYALQVLRDWVKTEYWPWMHKLLFEWP</sequence>
<dbReference type="Pfam" id="PF20516">
    <property type="entry name" value="PDDEXK_12"/>
    <property type="match status" value="1"/>
</dbReference>
<evidence type="ECO:0000256" key="1">
    <source>
        <dbReference type="SAM" id="Coils"/>
    </source>
</evidence>
<feature type="region of interest" description="Disordered" evidence="2">
    <location>
        <begin position="17"/>
        <end position="47"/>
    </location>
</feature>
<feature type="domain" description="PD-(D/E)XK nuclease-like" evidence="3">
    <location>
        <begin position="273"/>
        <end position="511"/>
    </location>
</feature>
<feature type="compositionally biased region" description="Basic and acidic residues" evidence="2">
    <location>
        <begin position="174"/>
        <end position="183"/>
    </location>
</feature>
<accession>A0A8H5UNN5</accession>
<feature type="compositionally biased region" description="Polar residues" evidence="2">
    <location>
        <begin position="160"/>
        <end position="171"/>
    </location>
</feature>
<gene>
    <name evidence="4" type="ORF">FPCIR_5435</name>
</gene>